<evidence type="ECO:0000313" key="3">
    <source>
        <dbReference type="EMBL" id="HIV75410.1"/>
    </source>
</evidence>
<dbReference type="InterPro" id="IPR002508">
    <property type="entry name" value="MurNAc-LAA_cat"/>
</dbReference>
<dbReference type="NCBIfam" id="TIGR02883">
    <property type="entry name" value="spore_cwlD"/>
    <property type="match status" value="1"/>
</dbReference>
<dbReference type="InterPro" id="IPR014234">
    <property type="entry name" value="Spore_CwlD"/>
</dbReference>
<dbReference type="EC" id="3.5.1.28" evidence="3"/>
<dbReference type="AlphaFoldDB" id="A0A9D1PPA5"/>
<dbReference type="GO" id="GO:0030288">
    <property type="term" value="C:outer membrane-bounded periplasmic space"/>
    <property type="evidence" value="ECO:0007669"/>
    <property type="project" value="TreeGrafter"/>
</dbReference>
<reference evidence="3" key="2">
    <citation type="submission" date="2021-04" db="EMBL/GenBank/DDBJ databases">
        <authorList>
            <person name="Gilroy R."/>
        </authorList>
    </citation>
    <scope>NUCLEOTIDE SEQUENCE</scope>
    <source>
        <strain evidence="3">CHK169-2315</strain>
    </source>
</reference>
<dbReference type="InterPro" id="IPR050695">
    <property type="entry name" value="N-acetylmuramoyl_amidase_3"/>
</dbReference>
<dbReference type="PANTHER" id="PTHR30404">
    <property type="entry name" value="N-ACETYLMURAMOYL-L-ALANINE AMIDASE"/>
    <property type="match status" value="1"/>
</dbReference>
<proteinExistence type="predicted"/>
<dbReference type="Proteomes" id="UP000823937">
    <property type="component" value="Unassembled WGS sequence"/>
</dbReference>
<keyword evidence="1 3" id="KW-0378">Hydrolase</keyword>
<comment type="caution">
    <text evidence="3">The sequence shown here is derived from an EMBL/GenBank/DDBJ whole genome shotgun (WGS) entry which is preliminary data.</text>
</comment>
<dbReference type="GO" id="GO:0009253">
    <property type="term" value="P:peptidoglycan catabolic process"/>
    <property type="evidence" value="ECO:0007669"/>
    <property type="project" value="InterPro"/>
</dbReference>
<dbReference type="SUPFAM" id="SSF53187">
    <property type="entry name" value="Zn-dependent exopeptidases"/>
    <property type="match status" value="1"/>
</dbReference>
<dbReference type="Pfam" id="PF01520">
    <property type="entry name" value="Amidase_3"/>
    <property type="match status" value="1"/>
</dbReference>
<feature type="domain" description="MurNAc-LAA" evidence="2">
    <location>
        <begin position="112"/>
        <end position="223"/>
    </location>
</feature>
<name>A0A9D1PPA5_9BACI</name>
<dbReference type="GO" id="GO:0008745">
    <property type="term" value="F:N-acetylmuramoyl-L-alanine amidase activity"/>
    <property type="evidence" value="ECO:0007669"/>
    <property type="project" value="UniProtKB-EC"/>
</dbReference>
<dbReference type="Gene3D" id="3.40.630.40">
    <property type="entry name" value="Zn-dependent exopeptidases"/>
    <property type="match status" value="1"/>
</dbReference>
<evidence type="ECO:0000259" key="2">
    <source>
        <dbReference type="SMART" id="SM00646"/>
    </source>
</evidence>
<sequence length="235" mass="26774">MFRTKKLGVILSVVILGVLFWRTTSVQVDMLTVQMPLAGKVIVLDPGHGGYDSGAVVEGVEEKEIALIIALKTRELLEQAGAIVYVTREEDKDLVGKEQVERKKATDIRRRVDFIHESNADLFLTIHLNSLTSKTWRGAQTFYHKKYVKNKKIASYIQESFIQNLENTTRTPLEMSHVYLLKHSKVPGALVEVGFLSNDSERELLQRTSYQEKVAMSIYKGVLQYMVEEQTEQIN</sequence>
<accession>A0A9D1PPA5</accession>
<organism evidence="3 4">
    <name type="scientific">Candidatus Pseudogracilibacillus intestinigallinarum</name>
    <dbReference type="NCBI Taxonomy" id="2838742"/>
    <lineage>
        <taxon>Bacteria</taxon>
        <taxon>Bacillati</taxon>
        <taxon>Bacillota</taxon>
        <taxon>Bacilli</taxon>
        <taxon>Bacillales</taxon>
        <taxon>Bacillaceae</taxon>
        <taxon>Pseudogracilibacillus</taxon>
    </lineage>
</organism>
<dbReference type="PANTHER" id="PTHR30404:SF0">
    <property type="entry name" value="N-ACETYLMURAMOYL-L-ALANINE AMIDASE AMIC"/>
    <property type="match status" value="1"/>
</dbReference>
<gene>
    <name evidence="3" type="primary">cwlD</name>
    <name evidence="3" type="ORF">H9895_10050</name>
</gene>
<dbReference type="CDD" id="cd02696">
    <property type="entry name" value="MurNAc-LAA"/>
    <property type="match status" value="1"/>
</dbReference>
<evidence type="ECO:0000256" key="1">
    <source>
        <dbReference type="ARBA" id="ARBA00022801"/>
    </source>
</evidence>
<protein>
    <submittedName>
        <fullName evidence="3">N-acetylmuramoyl-L-alanine amidase CwlD</fullName>
        <ecNumber evidence="3">3.5.1.28</ecNumber>
    </submittedName>
</protein>
<reference evidence="3" key="1">
    <citation type="journal article" date="2021" name="PeerJ">
        <title>Extensive microbial diversity within the chicken gut microbiome revealed by metagenomics and culture.</title>
        <authorList>
            <person name="Gilroy R."/>
            <person name="Ravi A."/>
            <person name="Getino M."/>
            <person name="Pursley I."/>
            <person name="Horton D.L."/>
            <person name="Alikhan N.F."/>
            <person name="Baker D."/>
            <person name="Gharbi K."/>
            <person name="Hall N."/>
            <person name="Watson M."/>
            <person name="Adriaenssens E.M."/>
            <person name="Foster-Nyarko E."/>
            <person name="Jarju S."/>
            <person name="Secka A."/>
            <person name="Antonio M."/>
            <person name="Oren A."/>
            <person name="Chaudhuri R.R."/>
            <person name="La Ragione R."/>
            <person name="Hildebrand F."/>
            <person name="Pallen M.J."/>
        </authorList>
    </citation>
    <scope>NUCLEOTIDE SEQUENCE</scope>
    <source>
        <strain evidence="3">CHK169-2315</strain>
    </source>
</reference>
<dbReference type="SMART" id="SM00646">
    <property type="entry name" value="Ami_3"/>
    <property type="match status" value="1"/>
</dbReference>
<evidence type="ECO:0000313" key="4">
    <source>
        <dbReference type="Proteomes" id="UP000823937"/>
    </source>
</evidence>
<dbReference type="EMBL" id="DXHX01000140">
    <property type="protein sequence ID" value="HIV75410.1"/>
    <property type="molecule type" value="Genomic_DNA"/>
</dbReference>